<reference evidence="3 4" key="1">
    <citation type="submission" date="2016-11" db="EMBL/GenBank/DDBJ databases">
        <authorList>
            <person name="Jaros S."/>
            <person name="Januszkiewicz K."/>
            <person name="Wedrychowicz H."/>
        </authorList>
    </citation>
    <scope>NUCLEOTIDE SEQUENCE [LARGE SCALE GENOMIC DNA]</scope>
    <source>
        <strain evidence="3 4">GAS242</strain>
    </source>
</reference>
<evidence type="ECO:0000256" key="1">
    <source>
        <dbReference type="SAM" id="Phobius"/>
    </source>
</evidence>
<dbReference type="RefSeq" id="WP_079567675.1">
    <property type="nucleotide sequence ID" value="NZ_LT670818.1"/>
</dbReference>
<accession>A0A1M5MYM5</accession>
<keyword evidence="1" id="KW-0472">Membrane</keyword>
<evidence type="ECO:0000313" key="3">
    <source>
        <dbReference type="EMBL" id="SHG82381.1"/>
    </source>
</evidence>
<feature type="transmembrane region" description="Helical" evidence="1">
    <location>
        <begin position="6"/>
        <end position="31"/>
    </location>
</feature>
<name>A0A1M5MYM5_9BRAD</name>
<dbReference type="AlphaFoldDB" id="A0A1M5MYM5"/>
<keyword evidence="1" id="KW-1133">Transmembrane helix</keyword>
<sequence>MTFQLLVGSIVSVINIMIHALVTVGAIGIARTAGLRHTARPKLHLMAVMVATAVVLMVAHMLEVFVWASVYGIVGAAPAGSDLLYFAFVNYTTLGYGDITPVQEWRLKGPMTAMNGILMFGWSTAVLFEVLRRTIKHLAAIGAPGFSPRDRS</sequence>
<keyword evidence="1" id="KW-0812">Transmembrane</keyword>
<feature type="domain" description="Potassium channel" evidence="2">
    <location>
        <begin position="61"/>
        <end position="132"/>
    </location>
</feature>
<evidence type="ECO:0000259" key="2">
    <source>
        <dbReference type="Pfam" id="PF07885"/>
    </source>
</evidence>
<organism evidence="3 4">
    <name type="scientific">Bradyrhizobium erythrophlei</name>
    <dbReference type="NCBI Taxonomy" id="1437360"/>
    <lineage>
        <taxon>Bacteria</taxon>
        <taxon>Pseudomonadati</taxon>
        <taxon>Pseudomonadota</taxon>
        <taxon>Alphaproteobacteria</taxon>
        <taxon>Hyphomicrobiales</taxon>
        <taxon>Nitrobacteraceae</taxon>
        <taxon>Bradyrhizobium</taxon>
    </lineage>
</organism>
<dbReference type="SUPFAM" id="SSF81324">
    <property type="entry name" value="Voltage-gated potassium channels"/>
    <property type="match status" value="1"/>
</dbReference>
<evidence type="ECO:0000313" key="4">
    <source>
        <dbReference type="Proteomes" id="UP000190675"/>
    </source>
</evidence>
<gene>
    <name evidence="3" type="ORF">SAMN05444169_4321</name>
</gene>
<dbReference type="Gene3D" id="1.10.287.70">
    <property type="match status" value="1"/>
</dbReference>
<dbReference type="Pfam" id="PF07885">
    <property type="entry name" value="Ion_trans_2"/>
    <property type="match status" value="1"/>
</dbReference>
<dbReference type="EMBL" id="LT670818">
    <property type="protein sequence ID" value="SHG82381.1"/>
    <property type="molecule type" value="Genomic_DNA"/>
</dbReference>
<dbReference type="Proteomes" id="UP000190675">
    <property type="component" value="Chromosome I"/>
</dbReference>
<proteinExistence type="predicted"/>
<protein>
    <submittedName>
        <fullName evidence="3">Ion channel</fullName>
    </submittedName>
</protein>
<feature type="transmembrane region" description="Helical" evidence="1">
    <location>
        <begin position="113"/>
        <end position="131"/>
    </location>
</feature>
<dbReference type="InterPro" id="IPR013099">
    <property type="entry name" value="K_chnl_dom"/>
</dbReference>
<dbReference type="OrthoDB" id="2974133at2"/>
<feature type="transmembrane region" description="Helical" evidence="1">
    <location>
        <begin position="43"/>
        <end position="62"/>
    </location>
</feature>